<comment type="caution">
    <text evidence="2">The sequence shown here is derived from an EMBL/GenBank/DDBJ whole genome shotgun (WGS) entry which is preliminary data.</text>
</comment>
<dbReference type="InParanoid" id="A0A1Q5PWP9"/>
<gene>
    <name evidence="2" type="ORF">BSZ40_04855</name>
</gene>
<dbReference type="EMBL" id="MQVS01000004">
    <property type="protein sequence ID" value="OKL51820.1"/>
    <property type="molecule type" value="Genomic_DNA"/>
</dbReference>
<reference evidence="3" key="1">
    <citation type="submission" date="2016-12" db="EMBL/GenBank/DDBJ databases">
        <authorList>
            <person name="Meng X."/>
        </authorList>
    </citation>
    <scope>NUCLEOTIDE SEQUENCE [LARGE SCALE GENOMIC DNA]</scope>
    <source>
        <strain evidence="3">DSM 20732</strain>
    </source>
</reference>
<accession>A0A1Q5PWP9</accession>
<dbReference type="Proteomes" id="UP000185612">
    <property type="component" value="Unassembled WGS sequence"/>
</dbReference>
<name>A0A1Q5PWP9_9ACTO</name>
<feature type="signal peptide" evidence="1">
    <location>
        <begin position="1"/>
        <end position="22"/>
    </location>
</feature>
<sequence>MGVLLIAVSVAAGALVVGNATASTTFYVATRTVEVGAAVQAADFVPVNANLGSAADAYATALPERAVARRTIEQGELLANGAIEAEGAGRWRRVVVPVEGTLPASAQPGAVVELWATAAGAPVESGQAPTPALIAESLTIARIADDEAGLGLVRRGTAVELVVPRETVPNILAAVAQKGTLTIVPTGQQ</sequence>
<organism evidence="2 3">
    <name type="scientific">Buchananella hordeovulneris</name>
    <dbReference type="NCBI Taxonomy" id="52770"/>
    <lineage>
        <taxon>Bacteria</taxon>
        <taxon>Bacillati</taxon>
        <taxon>Actinomycetota</taxon>
        <taxon>Actinomycetes</taxon>
        <taxon>Actinomycetales</taxon>
        <taxon>Actinomycetaceae</taxon>
        <taxon>Buchananella</taxon>
    </lineage>
</organism>
<evidence type="ECO:0008006" key="4">
    <source>
        <dbReference type="Google" id="ProtNLM"/>
    </source>
</evidence>
<keyword evidence="3" id="KW-1185">Reference proteome</keyword>
<dbReference type="STRING" id="52770.BSZ40_04855"/>
<keyword evidence="1" id="KW-0732">Signal</keyword>
<dbReference type="AlphaFoldDB" id="A0A1Q5PWP9"/>
<evidence type="ECO:0000256" key="1">
    <source>
        <dbReference type="SAM" id="SignalP"/>
    </source>
</evidence>
<protein>
    <recommendedName>
        <fullName evidence="4">SAF domain-containing protein</fullName>
    </recommendedName>
</protein>
<proteinExistence type="predicted"/>
<evidence type="ECO:0000313" key="3">
    <source>
        <dbReference type="Proteomes" id="UP000185612"/>
    </source>
</evidence>
<feature type="chain" id="PRO_5012818471" description="SAF domain-containing protein" evidence="1">
    <location>
        <begin position="23"/>
        <end position="189"/>
    </location>
</feature>
<evidence type="ECO:0000313" key="2">
    <source>
        <dbReference type="EMBL" id="OKL51820.1"/>
    </source>
</evidence>